<sequence length="299" mass="33236">MLLQPTISLLREQTLPDFPSGSALAFKDGRLYLVGDDARELRILDTQYKTAGSIQLFSHPQYRIPKPEKADLESAVVLKHKQAQYLAAFGSASLETRRQILLLPLPFRTSDHPVIYTHYAADFLDAIGRQLHDINIEGATIAANKLVLANRGHEDNPHNTLIIARPDCWNPMHNDHPFLQQIKLPESSRGFRGVSDLCYIPGRDLLLLTLTTEATASTYDDGIIGDSYLAVIRDYSKKMRNGTVMPDEMVNLTSVSAVFAGQKIEGICLEKNRAEGLLLHLVADNDAGDSRLFTINAML</sequence>
<reference evidence="1 2" key="1">
    <citation type="submission" date="2024-03" db="EMBL/GenBank/DDBJ databases">
        <title>Chitinophaga caseinilytica sp. nov., a casein hydrolysing bacterium isolated from forest soil.</title>
        <authorList>
            <person name="Lee D.S."/>
            <person name="Han D.M."/>
            <person name="Baek J.H."/>
            <person name="Choi D.G."/>
            <person name="Jeon J.H."/>
            <person name="Jeon C.O."/>
        </authorList>
    </citation>
    <scope>NUCLEOTIDE SEQUENCE [LARGE SCALE GENOMIC DNA]</scope>
    <source>
        <strain evidence="1 2">KACC 19118</strain>
    </source>
</reference>
<dbReference type="RefSeq" id="WP_341839890.1">
    <property type="nucleotide sequence ID" value="NZ_CP149792.1"/>
</dbReference>
<dbReference type="InterPro" id="IPR053851">
    <property type="entry name" value="DUF6929"/>
</dbReference>
<protein>
    <submittedName>
        <fullName evidence="1">Uncharacterized protein</fullName>
    </submittedName>
</protein>
<keyword evidence="2" id="KW-1185">Reference proteome</keyword>
<dbReference type="Proteomes" id="UP001449657">
    <property type="component" value="Chromosome"/>
</dbReference>
<evidence type="ECO:0000313" key="1">
    <source>
        <dbReference type="EMBL" id="WZN45135.1"/>
    </source>
</evidence>
<dbReference type="Pfam" id="PF22000">
    <property type="entry name" value="DUF6929"/>
    <property type="match status" value="1"/>
</dbReference>
<dbReference type="EMBL" id="CP150096">
    <property type="protein sequence ID" value="WZN45135.1"/>
    <property type="molecule type" value="Genomic_DNA"/>
</dbReference>
<organism evidence="1 2">
    <name type="scientific">Chitinophaga caseinilytica</name>
    <dbReference type="NCBI Taxonomy" id="2267521"/>
    <lineage>
        <taxon>Bacteria</taxon>
        <taxon>Pseudomonadati</taxon>
        <taxon>Bacteroidota</taxon>
        <taxon>Chitinophagia</taxon>
        <taxon>Chitinophagales</taxon>
        <taxon>Chitinophagaceae</taxon>
        <taxon>Chitinophaga</taxon>
    </lineage>
</organism>
<gene>
    <name evidence="1" type="ORF">WJU22_19750</name>
</gene>
<evidence type="ECO:0000313" key="2">
    <source>
        <dbReference type="Proteomes" id="UP001449657"/>
    </source>
</evidence>
<name>A0ABZ2YYN5_9BACT</name>
<accession>A0ABZ2YYN5</accession>
<proteinExistence type="predicted"/>